<keyword evidence="8" id="KW-1185">Reference proteome</keyword>
<evidence type="ECO:0000313" key="8">
    <source>
        <dbReference type="Proteomes" id="UP000663866"/>
    </source>
</evidence>
<feature type="region of interest" description="Disordered" evidence="3">
    <location>
        <begin position="22"/>
        <end position="41"/>
    </location>
</feature>
<proteinExistence type="predicted"/>
<dbReference type="EMBL" id="CAJOBF010000291">
    <property type="protein sequence ID" value="CAF3792077.1"/>
    <property type="molecule type" value="Genomic_DNA"/>
</dbReference>
<evidence type="ECO:0000256" key="1">
    <source>
        <dbReference type="ARBA" id="ARBA00023054"/>
    </source>
</evidence>
<feature type="region of interest" description="Disordered" evidence="3">
    <location>
        <begin position="508"/>
        <end position="539"/>
    </location>
</feature>
<dbReference type="EMBL" id="CAJNRF010003967">
    <property type="protein sequence ID" value="CAF2054255.1"/>
    <property type="molecule type" value="Genomic_DNA"/>
</dbReference>
<evidence type="ECO:0000256" key="3">
    <source>
        <dbReference type="SAM" id="MobiDB-lite"/>
    </source>
</evidence>
<evidence type="ECO:0000313" key="6">
    <source>
        <dbReference type="EMBL" id="CAF3792077.1"/>
    </source>
</evidence>
<keyword evidence="1 2" id="KW-0175">Coiled coil</keyword>
<dbReference type="GO" id="GO:0005652">
    <property type="term" value="C:nuclear lamina"/>
    <property type="evidence" value="ECO:0007669"/>
    <property type="project" value="TreeGrafter"/>
</dbReference>
<dbReference type="PANTHER" id="PTHR45721">
    <property type="entry name" value="LAMIN DM0-RELATED"/>
    <property type="match status" value="1"/>
</dbReference>
<dbReference type="GO" id="GO:0005200">
    <property type="term" value="F:structural constituent of cytoskeleton"/>
    <property type="evidence" value="ECO:0007669"/>
    <property type="project" value="TreeGrafter"/>
</dbReference>
<accession>A0A819HNM7</accession>
<dbReference type="EMBL" id="CAJOBG010001163">
    <property type="protein sequence ID" value="CAF3901209.1"/>
    <property type="molecule type" value="Genomic_DNA"/>
</dbReference>
<comment type="caution">
    <text evidence="7">The sequence shown here is derived from an EMBL/GenBank/DDBJ whole genome shotgun (WGS) entry which is preliminary data.</text>
</comment>
<dbReference type="GO" id="GO:0051664">
    <property type="term" value="P:nuclear pore localization"/>
    <property type="evidence" value="ECO:0007669"/>
    <property type="project" value="TreeGrafter"/>
</dbReference>
<evidence type="ECO:0000313" key="4">
    <source>
        <dbReference type="EMBL" id="CAF2054255.1"/>
    </source>
</evidence>
<feature type="coiled-coil region" evidence="2">
    <location>
        <begin position="426"/>
        <end position="471"/>
    </location>
</feature>
<evidence type="ECO:0000313" key="5">
    <source>
        <dbReference type="EMBL" id="CAF2146271.1"/>
    </source>
</evidence>
<dbReference type="PANTHER" id="PTHR45721:SF12">
    <property type="entry name" value="INTERMEDIATE FILAMENT PROTEIN IFA-1"/>
    <property type="match status" value="1"/>
</dbReference>
<dbReference type="GO" id="GO:0090435">
    <property type="term" value="P:protein localization to nuclear envelope"/>
    <property type="evidence" value="ECO:0007669"/>
    <property type="project" value="TreeGrafter"/>
</dbReference>
<dbReference type="EMBL" id="CAJNRG010013201">
    <property type="protein sequence ID" value="CAF2146271.1"/>
    <property type="molecule type" value="Genomic_DNA"/>
</dbReference>
<dbReference type="Proteomes" id="UP000663866">
    <property type="component" value="Unassembled WGS sequence"/>
</dbReference>
<feature type="compositionally biased region" description="Polar residues" evidence="3">
    <location>
        <begin position="81"/>
        <end position="94"/>
    </location>
</feature>
<sequence length="586" mass="69216">MHRGVIKNSWQDLHAMTTPYSNNKSVGFDKQSKQTHHQKQTKATFYYETDHSSAPCRPLSPSINSINNHHERAKSADHSQMPLNETTPPATSSSSIYVSMLNNPAKTTSRSSRMVNARSNGAIGTHSSTVYIEELRKTQQECEKYELNTLNTRFENYLEKIKYLASANANLRRQVDDAYRKYMGFDEEQQIETNGKNQTIKKYQHPHDVQLNNLRKQINNEARAQTLVQIRLQRADYDTKFYQTNIKLLGIHEQQQTEQLRTMRQQAQGTLQELKQIQEQYQNREHDLQMYKNQYTEYINKLINFSNEYDKIAYERMDNENHLCTLNEQLSFEHEYHRRRQEEFEYLEQFRFDLNKQFTKTEFHYVVQQIRKDYQELNDTRLSELEKSYKAKLDLVRNEISKREKQQETAKPQDIRIALDSMKQEHRTSIEQNQLLKDKSEQLENDLRNVTEQNRQRYQTVDREYQKLQRELPELDCIVVHLRENAGSLWSEINTYRYLLVNLLPSPNDKPQKSSGPCSPPLAKASTKTMENKNQESKISKSMVKPMINPVTKPTVDAKAKSPQQYRDETTGFIVHIEDGIIWVRI</sequence>
<dbReference type="SUPFAM" id="SSF64593">
    <property type="entry name" value="Intermediate filament protein, coiled coil region"/>
    <property type="match status" value="1"/>
</dbReference>
<gene>
    <name evidence="7" type="ORF">OVN521_LOCUS9520</name>
    <name evidence="6" type="ORF">UXM345_LOCUS4294</name>
    <name evidence="4" type="ORF">WKI299_LOCUS10881</name>
    <name evidence="5" type="ORF">XDN619_LOCUS27802</name>
</gene>
<dbReference type="GO" id="GO:0031507">
    <property type="term" value="P:heterochromatin formation"/>
    <property type="evidence" value="ECO:0007669"/>
    <property type="project" value="TreeGrafter"/>
</dbReference>
<evidence type="ECO:0000313" key="7">
    <source>
        <dbReference type="EMBL" id="CAF3901209.1"/>
    </source>
</evidence>
<protein>
    <submittedName>
        <fullName evidence="7">Uncharacterized protein</fullName>
    </submittedName>
</protein>
<evidence type="ECO:0000256" key="2">
    <source>
        <dbReference type="SAM" id="Coils"/>
    </source>
</evidence>
<reference evidence="7" key="1">
    <citation type="submission" date="2021-02" db="EMBL/GenBank/DDBJ databases">
        <authorList>
            <person name="Nowell W R."/>
        </authorList>
    </citation>
    <scope>NUCLEOTIDE SEQUENCE</scope>
</reference>
<feature type="coiled-coil region" evidence="2">
    <location>
        <begin position="257"/>
        <end position="308"/>
    </location>
</feature>
<feature type="compositionally biased region" description="Basic and acidic residues" evidence="3">
    <location>
        <begin position="530"/>
        <end position="539"/>
    </location>
</feature>
<dbReference type="GO" id="GO:0007097">
    <property type="term" value="P:nuclear migration"/>
    <property type="evidence" value="ECO:0007669"/>
    <property type="project" value="TreeGrafter"/>
</dbReference>
<feature type="region of interest" description="Disordered" evidence="3">
    <location>
        <begin position="71"/>
        <end position="94"/>
    </location>
</feature>
<dbReference type="Proteomes" id="UP000663887">
    <property type="component" value="Unassembled WGS sequence"/>
</dbReference>
<name>A0A819HNM7_9BILA</name>
<organism evidence="7 8">
    <name type="scientific">Rotaria magnacalcarata</name>
    <dbReference type="NCBI Taxonomy" id="392030"/>
    <lineage>
        <taxon>Eukaryota</taxon>
        <taxon>Metazoa</taxon>
        <taxon>Spiralia</taxon>
        <taxon>Gnathifera</taxon>
        <taxon>Rotifera</taxon>
        <taxon>Eurotatoria</taxon>
        <taxon>Bdelloidea</taxon>
        <taxon>Philodinida</taxon>
        <taxon>Philodinidae</taxon>
        <taxon>Rotaria</taxon>
    </lineage>
</organism>
<dbReference type="AlphaFoldDB" id="A0A819HNM7"/>
<dbReference type="Proteomes" id="UP000663842">
    <property type="component" value="Unassembled WGS sequence"/>
</dbReference>
<dbReference type="Proteomes" id="UP000663856">
    <property type="component" value="Unassembled WGS sequence"/>
</dbReference>
<dbReference type="GO" id="GO:0006998">
    <property type="term" value="P:nuclear envelope organization"/>
    <property type="evidence" value="ECO:0007669"/>
    <property type="project" value="TreeGrafter"/>
</dbReference>